<dbReference type="SUPFAM" id="SSF55729">
    <property type="entry name" value="Acyl-CoA N-acyltransferases (Nat)"/>
    <property type="match status" value="1"/>
</dbReference>
<dbReference type="Proteomes" id="UP000325218">
    <property type="component" value="Unassembled WGS sequence"/>
</dbReference>
<organism evidence="2 3">
    <name type="scientific">Paenibacillus faecis</name>
    <dbReference type="NCBI Taxonomy" id="862114"/>
    <lineage>
        <taxon>Bacteria</taxon>
        <taxon>Bacillati</taxon>
        <taxon>Bacillota</taxon>
        <taxon>Bacilli</taxon>
        <taxon>Bacillales</taxon>
        <taxon>Paenibacillaceae</taxon>
        <taxon>Paenibacillus</taxon>
    </lineage>
</organism>
<dbReference type="InterPro" id="IPR016181">
    <property type="entry name" value="Acyl_CoA_acyltransferase"/>
</dbReference>
<dbReference type="AlphaFoldDB" id="A0A5D0CUU4"/>
<comment type="caution">
    <text evidence="2">The sequence shown here is derived from an EMBL/GenBank/DDBJ whole genome shotgun (WGS) entry which is preliminary data.</text>
</comment>
<dbReference type="Pfam" id="PF00583">
    <property type="entry name" value="Acetyltransf_1"/>
    <property type="match status" value="1"/>
</dbReference>
<reference evidence="2 3" key="1">
    <citation type="submission" date="2019-08" db="EMBL/GenBank/DDBJ databases">
        <title>Genome sequencing of Paenibacillus faecis DSM 23593(T).</title>
        <authorList>
            <person name="Kook J.-K."/>
            <person name="Park S.-N."/>
            <person name="Lim Y.K."/>
        </authorList>
    </citation>
    <scope>NUCLEOTIDE SEQUENCE [LARGE SCALE GENOMIC DNA]</scope>
    <source>
        <strain evidence="2 3">DSM 23593</strain>
    </source>
</reference>
<feature type="domain" description="N-acetyltransferase" evidence="1">
    <location>
        <begin position="191"/>
        <end position="322"/>
    </location>
</feature>
<dbReference type="Gene3D" id="3.40.630.30">
    <property type="match status" value="2"/>
</dbReference>
<keyword evidence="3" id="KW-1185">Reference proteome</keyword>
<sequence>MLMTWEDRFIPGVIELWNREAVRDGYKELTEQSFRGIFTDSRYFDPEAAWVMLDQRGTVRGFACGCTGDDLPLGETAGYLTCIVLDDEFQTEENYRGLLAALERRFRSLGKKQAEVLFFNPMQLPWYIPDTPRHEHNNAPGVPAGSGLHGFLLREGYAERAQECGMYLPLGEFAIPEDIRAKERKAAEAGYRVELYDPRRHDGLAEMLDGFDNPLWKRQIPEYAEAGEPLVIAALNGKAAGFAGPVVRQENGRGFFVGIGVHSAHEGHGLGSVLFFKLCEAFQQIGTDYMSLFTGMTNPAMRIYEKAGFRKVKTFAVMRREF</sequence>
<protein>
    <submittedName>
        <fullName evidence="2">GNAT family N-acetyltransferase</fullName>
    </submittedName>
</protein>
<evidence type="ECO:0000313" key="2">
    <source>
        <dbReference type="EMBL" id="TYA13440.1"/>
    </source>
</evidence>
<dbReference type="EMBL" id="VSDO01000002">
    <property type="protein sequence ID" value="TYA13440.1"/>
    <property type="molecule type" value="Genomic_DNA"/>
</dbReference>
<dbReference type="GO" id="GO:0016747">
    <property type="term" value="F:acyltransferase activity, transferring groups other than amino-acyl groups"/>
    <property type="evidence" value="ECO:0007669"/>
    <property type="project" value="InterPro"/>
</dbReference>
<gene>
    <name evidence="2" type="ORF">FRY98_12340</name>
</gene>
<dbReference type="RefSeq" id="WP_148452116.1">
    <property type="nucleotide sequence ID" value="NZ_VSDO01000002.1"/>
</dbReference>
<proteinExistence type="predicted"/>
<name>A0A5D0CUU4_9BACL</name>
<accession>A0A5D0CUU4</accession>
<dbReference type="InterPro" id="IPR000182">
    <property type="entry name" value="GNAT_dom"/>
</dbReference>
<evidence type="ECO:0000259" key="1">
    <source>
        <dbReference type="PROSITE" id="PS51186"/>
    </source>
</evidence>
<dbReference type="CDD" id="cd04301">
    <property type="entry name" value="NAT_SF"/>
    <property type="match status" value="1"/>
</dbReference>
<keyword evidence="2" id="KW-0808">Transferase</keyword>
<dbReference type="OrthoDB" id="1884663at2"/>
<dbReference type="PROSITE" id="PS51186">
    <property type="entry name" value="GNAT"/>
    <property type="match status" value="1"/>
</dbReference>
<evidence type="ECO:0000313" key="3">
    <source>
        <dbReference type="Proteomes" id="UP000325218"/>
    </source>
</evidence>